<dbReference type="EMBL" id="CP147404">
    <property type="protein sequence ID" value="WXB94381.1"/>
    <property type="molecule type" value="Genomic_DNA"/>
</dbReference>
<keyword evidence="4" id="KW-1185">Reference proteome</keyword>
<dbReference type="SUPFAM" id="SSF88713">
    <property type="entry name" value="Glycoside hydrolase/deacetylase"/>
    <property type="match status" value="1"/>
</dbReference>
<dbReference type="CDD" id="cd10950">
    <property type="entry name" value="CE4_BsYlxY_like"/>
    <property type="match status" value="1"/>
</dbReference>
<gene>
    <name evidence="3" type="ORF">WDJ61_07065</name>
</gene>
<dbReference type="InterPro" id="IPR011330">
    <property type="entry name" value="Glyco_hydro/deAcase_b/a-brl"/>
</dbReference>
<evidence type="ECO:0000259" key="2">
    <source>
        <dbReference type="PROSITE" id="PS51677"/>
    </source>
</evidence>
<dbReference type="Pfam" id="PF01522">
    <property type="entry name" value="Polysacc_deac_1"/>
    <property type="match status" value="1"/>
</dbReference>
<dbReference type="InterPro" id="IPR050248">
    <property type="entry name" value="Polysacc_deacetylase_ArnD"/>
</dbReference>
<evidence type="ECO:0000313" key="4">
    <source>
        <dbReference type="Proteomes" id="UP001387364"/>
    </source>
</evidence>
<dbReference type="PANTHER" id="PTHR10587:SF80">
    <property type="entry name" value="CHITOOLIGOSACCHARIDE DEACETYLASE"/>
    <property type="match status" value="1"/>
</dbReference>
<keyword evidence="1" id="KW-0472">Membrane</keyword>
<protein>
    <submittedName>
        <fullName evidence="3">Polysaccharide deacetylase family protein</fullName>
    </submittedName>
</protein>
<dbReference type="Gene3D" id="3.20.20.370">
    <property type="entry name" value="Glycoside hydrolase/deacetylase"/>
    <property type="match status" value="1"/>
</dbReference>
<sequence>MSVTKKVTSIVVIAIITFTIMNHTPINTYINSLKYDTVAVQKPIRSLEDRVKSEAKKRHKEPQDAVIDRVWKKTPGYNGLEVDIEKSLKNMKKDGIFVEKHLIYRQVPPKIHLKDLSPAPIYRGHPDKPMVSFAINVAWGEEYLPEMLSILKKHHIHATFFFEGRWVKKHPDLAKMIIKAGHEAGNHSYSHPNMAVLSISKTNEEMVKTNEVIEAVTGYKPKLFAPPSGSFDDHTVQEAHRLGMWTTLWTVDTVDWRKPTPGELIERVMNKVHPGAIILMHPTKSSSASLDTLIKEIKAKKFKIGTVSNLLSETQVLSSDTN</sequence>
<dbReference type="InterPro" id="IPR014228">
    <property type="entry name" value="Spore_polysacc_deacetyl_YlxY"/>
</dbReference>
<name>A0ABZ2NAM7_9BACI</name>
<dbReference type="InterPro" id="IPR002509">
    <property type="entry name" value="NODB_dom"/>
</dbReference>
<evidence type="ECO:0000256" key="1">
    <source>
        <dbReference type="SAM" id="Phobius"/>
    </source>
</evidence>
<dbReference type="NCBIfam" id="TIGR02873">
    <property type="entry name" value="spore_ylxY"/>
    <property type="match status" value="1"/>
</dbReference>
<keyword evidence="1" id="KW-0812">Transmembrane</keyword>
<feature type="transmembrane region" description="Helical" evidence="1">
    <location>
        <begin position="7"/>
        <end position="26"/>
    </location>
</feature>
<dbReference type="RefSeq" id="WP_338754076.1">
    <property type="nucleotide sequence ID" value="NZ_CP147404.1"/>
</dbReference>
<keyword evidence="1" id="KW-1133">Transmembrane helix</keyword>
<evidence type="ECO:0000313" key="3">
    <source>
        <dbReference type="EMBL" id="WXB94381.1"/>
    </source>
</evidence>
<proteinExistence type="predicted"/>
<dbReference type="Proteomes" id="UP001387364">
    <property type="component" value="Chromosome"/>
</dbReference>
<reference evidence="3 4" key="1">
    <citation type="submission" date="2024-02" db="EMBL/GenBank/DDBJ databases">
        <title>Seven novel Bacillus-like species.</title>
        <authorList>
            <person name="Liu G."/>
        </authorList>
    </citation>
    <scope>NUCLEOTIDE SEQUENCE [LARGE SCALE GENOMIC DNA]</scope>
    <source>
        <strain evidence="3 4">FJAT-52991</strain>
    </source>
</reference>
<feature type="domain" description="NodB homology" evidence="2">
    <location>
        <begin position="129"/>
        <end position="305"/>
    </location>
</feature>
<organism evidence="3 4">
    <name type="scientific">Bacillus kandeliae</name>
    <dbReference type="NCBI Taxonomy" id="3129297"/>
    <lineage>
        <taxon>Bacteria</taxon>
        <taxon>Bacillati</taxon>
        <taxon>Bacillota</taxon>
        <taxon>Bacilli</taxon>
        <taxon>Bacillales</taxon>
        <taxon>Bacillaceae</taxon>
        <taxon>Bacillus</taxon>
    </lineage>
</organism>
<dbReference type="PANTHER" id="PTHR10587">
    <property type="entry name" value="GLYCOSYL TRANSFERASE-RELATED"/>
    <property type="match status" value="1"/>
</dbReference>
<dbReference type="PROSITE" id="PS51677">
    <property type="entry name" value="NODB"/>
    <property type="match status" value="1"/>
</dbReference>
<accession>A0ABZ2NAM7</accession>